<evidence type="ECO:0000313" key="3">
    <source>
        <dbReference type="Proteomes" id="UP000714275"/>
    </source>
</evidence>
<organism evidence="2 3">
    <name type="scientific">Suillus placidus</name>
    <dbReference type="NCBI Taxonomy" id="48579"/>
    <lineage>
        <taxon>Eukaryota</taxon>
        <taxon>Fungi</taxon>
        <taxon>Dikarya</taxon>
        <taxon>Basidiomycota</taxon>
        <taxon>Agaricomycotina</taxon>
        <taxon>Agaricomycetes</taxon>
        <taxon>Agaricomycetidae</taxon>
        <taxon>Boletales</taxon>
        <taxon>Suillineae</taxon>
        <taxon>Suillaceae</taxon>
        <taxon>Suillus</taxon>
    </lineage>
</organism>
<evidence type="ECO:0000256" key="1">
    <source>
        <dbReference type="SAM" id="SignalP"/>
    </source>
</evidence>
<comment type="caution">
    <text evidence="2">The sequence shown here is derived from an EMBL/GenBank/DDBJ whole genome shotgun (WGS) entry which is preliminary data.</text>
</comment>
<gene>
    <name evidence="2" type="ORF">EV702DRAFT_969310</name>
</gene>
<proteinExistence type="predicted"/>
<feature type="signal peptide" evidence="1">
    <location>
        <begin position="1"/>
        <end position="23"/>
    </location>
</feature>
<dbReference type="AlphaFoldDB" id="A0A9P6ZVR7"/>
<dbReference type="OrthoDB" id="3145912at2759"/>
<dbReference type="EMBL" id="JABBWD010000019">
    <property type="protein sequence ID" value="KAG1777684.1"/>
    <property type="molecule type" value="Genomic_DNA"/>
</dbReference>
<protein>
    <recommendedName>
        <fullName evidence="4">F-box domain-containing protein</fullName>
    </recommendedName>
</protein>
<sequence>MMASPFATLPPELLLLVFSLASSHRPTAVALSLVSHWVRNHVESNLYHTVSLSSSRSLVAFIASLNSKPHVLAHNLVKRLSITALGPISNIDEVLKKCTGVTSLVCGFSVPSYVHCRARSLKQPVAPPETTTFRLPIAPREQLLIALACRDGIDMSIISPLVTHLRIQLTPATTFESVARLRELCYLTHLAISYRHGLHGNANSIKEMIKPILEEGRLKVLIIYVTGARSEAHRKETEEWRTDSTLEVIDSTPTSTQRCLGYRPRTLIIAKRATVDVLPQWEQGDDIWDDSPRYSS</sequence>
<accession>A0A9P6ZVR7</accession>
<name>A0A9P6ZVR7_9AGAM</name>
<feature type="chain" id="PRO_5040245678" description="F-box domain-containing protein" evidence="1">
    <location>
        <begin position="24"/>
        <end position="296"/>
    </location>
</feature>
<evidence type="ECO:0008006" key="4">
    <source>
        <dbReference type="Google" id="ProtNLM"/>
    </source>
</evidence>
<evidence type="ECO:0000313" key="2">
    <source>
        <dbReference type="EMBL" id="KAG1777684.1"/>
    </source>
</evidence>
<reference evidence="2" key="1">
    <citation type="journal article" date="2020" name="New Phytol.">
        <title>Comparative genomics reveals dynamic genome evolution in host specialist ectomycorrhizal fungi.</title>
        <authorList>
            <person name="Lofgren L.A."/>
            <person name="Nguyen N.H."/>
            <person name="Vilgalys R."/>
            <person name="Ruytinx J."/>
            <person name="Liao H.L."/>
            <person name="Branco S."/>
            <person name="Kuo A."/>
            <person name="LaButti K."/>
            <person name="Lipzen A."/>
            <person name="Andreopoulos W."/>
            <person name="Pangilinan J."/>
            <person name="Riley R."/>
            <person name="Hundley H."/>
            <person name="Na H."/>
            <person name="Barry K."/>
            <person name="Grigoriev I.V."/>
            <person name="Stajich J.E."/>
            <person name="Kennedy P.G."/>
        </authorList>
    </citation>
    <scope>NUCLEOTIDE SEQUENCE</scope>
    <source>
        <strain evidence="2">DOB743</strain>
    </source>
</reference>
<dbReference type="Proteomes" id="UP000714275">
    <property type="component" value="Unassembled WGS sequence"/>
</dbReference>
<keyword evidence="3" id="KW-1185">Reference proteome</keyword>
<keyword evidence="1" id="KW-0732">Signal</keyword>